<reference evidence="2" key="1">
    <citation type="submission" date="2022-03" db="EMBL/GenBank/DDBJ databases">
        <authorList>
            <person name="Tunstrom K."/>
        </authorList>
    </citation>
    <scope>NUCLEOTIDE SEQUENCE</scope>
</reference>
<evidence type="ECO:0000256" key="1">
    <source>
        <dbReference type="SAM" id="SignalP"/>
    </source>
</evidence>
<evidence type="ECO:0000313" key="2">
    <source>
        <dbReference type="EMBL" id="CAH2097642.1"/>
    </source>
</evidence>
<accession>A0AAU9UIH8</accession>
<protein>
    <submittedName>
        <fullName evidence="2">Uncharacterized protein</fullName>
    </submittedName>
</protein>
<comment type="caution">
    <text evidence="2">The sequence shown here is derived from an EMBL/GenBank/DDBJ whole genome shotgun (WGS) entry which is preliminary data.</text>
</comment>
<feature type="signal peptide" evidence="1">
    <location>
        <begin position="1"/>
        <end position="16"/>
    </location>
</feature>
<dbReference type="EMBL" id="CAKOGL010000018">
    <property type="protein sequence ID" value="CAH2097642.1"/>
    <property type="molecule type" value="Genomic_DNA"/>
</dbReference>
<gene>
    <name evidence="2" type="ORF">EEDITHA_LOCUS12842</name>
</gene>
<keyword evidence="3" id="KW-1185">Reference proteome</keyword>
<organism evidence="2 3">
    <name type="scientific">Euphydryas editha</name>
    <name type="common">Edith's checkerspot</name>
    <dbReference type="NCBI Taxonomy" id="104508"/>
    <lineage>
        <taxon>Eukaryota</taxon>
        <taxon>Metazoa</taxon>
        <taxon>Ecdysozoa</taxon>
        <taxon>Arthropoda</taxon>
        <taxon>Hexapoda</taxon>
        <taxon>Insecta</taxon>
        <taxon>Pterygota</taxon>
        <taxon>Neoptera</taxon>
        <taxon>Endopterygota</taxon>
        <taxon>Lepidoptera</taxon>
        <taxon>Glossata</taxon>
        <taxon>Ditrysia</taxon>
        <taxon>Papilionoidea</taxon>
        <taxon>Nymphalidae</taxon>
        <taxon>Nymphalinae</taxon>
        <taxon>Euphydryas</taxon>
    </lineage>
</organism>
<dbReference type="Proteomes" id="UP001153954">
    <property type="component" value="Unassembled WGS sequence"/>
</dbReference>
<name>A0AAU9UIH8_EUPED</name>
<sequence>MKTYILLILTIQIVFALCSDVSEKIAKSNNVPSLKSDVVIKNIEDNARNYKRSKETDKLSKRIVFKENLDEKDFKDIYSNNKDKIDTTDKKWNDSDDVPISMFSAFTAGECAPGFVKVNGVCVKID</sequence>
<feature type="chain" id="PRO_5043381476" evidence="1">
    <location>
        <begin position="17"/>
        <end position="126"/>
    </location>
</feature>
<dbReference type="AlphaFoldDB" id="A0AAU9UIH8"/>
<keyword evidence="1" id="KW-0732">Signal</keyword>
<proteinExistence type="predicted"/>
<evidence type="ECO:0000313" key="3">
    <source>
        <dbReference type="Proteomes" id="UP001153954"/>
    </source>
</evidence>